<keyword evidence="1" id="KW-1133">Transmembrane helix</keyword>
<reference evidence="3" key="1">
    <citation type="submission" date="2016-10" db="EMBL/GenBank/DDBJ databases">
        <authorList>
            <person name="Varghese N."/>
            <person name="Submissions S."/>
        </authorList>
    </citation>
    <scope>NUCLEOTIDE SEQUENCE [LARGE SCALE GENOMIC DNA]</scope>
    <source>
        <strain evidence="3">DSM 25232 / NCIMB 14723 / 92V</strain>
    </source>
</reference>
<proteinExistence type="predicted"/>
<organism evidence="2 3">
    <name type="scientific">Aquimarina amphilecti</name>
    <dbReference type="NCBI Taxonomy" id="1038014"/>
    <lineage>
        <taxon>Bacteria</taxon>
        <taxon>Pseudomonadati</taxon>
        <taxon>Bacteroidota</taxon>
        <taxon>Flavobacteriia</taxon>
        <taxon>Flavobacteriales</taxon>
        <taxon>Flavobacteriaceae</taxon>
        <taxon>Aquimarina</taxon>
    </lineage>
</organism>
<evidence type="ECO:0000256" key="1">
    <source>
        <dbReference type="SAM" id="Phobius"/>
    </source>
</evidence>
<keyword evidence="1" id="KW-0812">Transmembrane</keyword>
<dbReference type="OrthoDB" id="933657at2"/>
<dbReference type="EMBL" id="FOAB01000001">
    <property type="protein sequence ID" value="SEK55405.1"/>
    <property type="molecule type" value="Genomic_DNA"/>
</dbReference>
<keyword evidence="1" id="KW-0472">Membrane</keyword>
<dbReference type="Proteomes" id="UP000198521">
    <property type="component" value="Unassembled WGS sequence"/>
</dbReference>
<protein>
    <submittedName>
        <fullName evidence="2">Uncharacterized protein</fullName>
    </submittedName>
</protein>
<dbReference type="STRING" id="1038014.SAMN04487910_0804"/>
<evidence type="ECO:0000313" key="3">
    <source>
        <dbReference type="Proteomes" id="UP000198521"/>
    </source>
</evidence>
<evidence type="ECO:0000313" key="2">
    <source>
        <dbReference type="EMBL" id="SEK55405.1"/>
    </source>
</evidence>
<gene>
    <name evidence="2" type="ORF">SAMN04487910_0804</name>
</gene>
<feature type="transmembrane region" description="Helical" evidence="1">
    <location>
        <begin position="12"/>
        <end position="31"/>
    </location>
</feature>
<dbReference type="RefSeq" id="WP_139195581.1">
    <property type="nucleotide sequence ID" value="NZ_FOAB01000001.1"/>
</dbReference>
<sequence>MKKRLFKLLKIFFTSILVIVIFLIAILYFSLHQKMPDGIEGEEADNFALQIQKAVHHDKFINTDYIQWSFRDKNHYLWDKKSGKVEVKWDTYKANLDLQNFENSIITENGKLINSPEKDKLLNKALSYFNNDSFWVVAPHKLFDKGVTRKLINLENNTKGLLVTYSSGGTTPGDSYLWKVDENYIPTTYQMWVSLIPIGGIEASWERWKTTDSGAYLAQYHKTLGIGIPISNLRAWNQEQ</sequence>
<keyword evidence="3" id="KW-1185">Reference proteome</keyword>
<name>A0A1H7I4F5_AQUAM</name>
<accession>A0A1H7I4F5</accession>
<dbReference type="AlphaFoldDB" id="A0A1H7I4F5"/>